<dbReference type="RefSeq" id="WP_249848871.1">
    <property type="nucleotide sequence ID" value="NZ_JAMGBD010000002.1"/>
</dbReference>
<feature type="domain" description="Surface-adhesin protein E-like" evidence="3">
    <location>
        <begin position="215"/>
        <end position="307"/>
    </location>
</feature>
<dbReference type="EMBL" id="JAMGBD010000002">
    <property type="protein sequence ID" value="MCL6684463.1"/>
    <property type="molecule type" value="Genomic_DNA"/>
</dbReference>
<feature type="chain" id="PRO_5046741426" description="Surface-adhesin protein E-like domain-containing protein" evidence="2">
    <location>
        <begin position="20"/>
        <end position="330"/>
    </location>
</feature>
<dbReference type="Pfam" id="PF16747">
    <property type="entry name" value="Adhesin_E"/>
    <property type="match status" value="1"/>
</dbReference>
<evidence type="ECO:0000313" key="4">
    <source>
        <dbReference type="EMBL" id="MCL6684463.1"/>
    </source>
</evidence>
<gene>
    <name evidence="4" type="ORF">LZ536_11220</name>
</gene>
<name>A0ABT0RPH0_9SPHN</name>
<feature type="region of interest" description="Disordered" evidence="1">
    <location>
        <begin position="190"/>
        <end position="210"/>
    </location>
</feature>
<dbReference type="SUPFAM" id="SSF52096">
    <property type="entry name" value="ClpP/crotonase"/>
    <property type="match status" value="1"/>
</dbReference>
<sequence length="330" mass="36022">MNWLKIGLAFLASSSAASAAEILHEPVEKGFELIAIVGDIQKGDDAKFRRMAAQYPNAVVALSSNGGLLIPALEIGKAIHLMGFATYVPDREVCASSCALIWVAGESKFLAPTGRVGFHATYLEEGGRQIETGVGNALVGRYLTQLELPERSIIFATSAPPSSIRWLGASDRGTSGIDFKILESEETTVSPPPLVQLNTPPPKTLGGWRVSARSPDNKTIHFVNTDEIRRSGTTVQFWDESWWSERVEGVNKAVALFEANCSNKAYRELDRKYFADDEFESQAKIDSNKVSYASPDSMIFGVIESVCESDFETGPVANRAQAVAMYRSHH</sequence>
<protein>
    <recommendedName>
        <fullName evidence="3">Surface-adhesin protein E-like domain-containing protein</fullName>
    </recommendedName>
</protein>
<proteinExistence type="predicted"/>
<evidence type="ECO:0000259" key="3">
    <source>
        <dbReference type="Pfam" id="PF16747"/>
    </source>
</evidence>
<evidence type="ECO:0000313" key="5">
    <source>
        <dbReference type="Proteomes" id="UP001165363"/>
    </source>
</evidence>
<reference evidence="4" key="1">
    <citation type="submission" date="2022-05" db="EMBL/GenBank/DDBJ databases">
        <authorList>
            <person name="Jo J.-H."/>
            <person name="Im W.-T."/>
        </authorList>
    </citation>
    <scope>NUCLEOTIDE SEQUENCE</scope>
    <source>
        <strain evidence="4">SE158</strain>
    </source>
</reference>
<accession>A0ABT0RPH0</accession>
<organism evidence="4 5">
    <name type="scientific">Sphingomonas alba</name>
    <dbReference type="NCBI Taxonomy" id="2908208"/>
    <lineage>
        <taxon>Bacteria</taxon>
        <taxon>Pseudomonadati</taxon>
        <taxon>Pseudomonadota</taxon>
        <taxon>Alphaproteobacteria</taxon>
        <taxon>Sphingomonadales</taxon>
        <taxon>Sphingomonadaceae</taxon>
        <taxon>Sphingomonas</taxon>
    </lineage>
</organism>
<dbReference type="InterPro" id="IPR031939">
    <property type="entry name" value="Adhesin_E-like"/>
</dbReference>
<evidence type="ECO:0000256" key="1">
    <source>
        <dbReference type="SAM" id="MobiDB-lite"/>
    </source>
</evidence>
<evidence type="ECO:0000256" key="2">
    <source>
        <dbReference type="SAM" id="SignalP"/>
    </source>
</evidence>
<keyword evidence="5" id="KW-1185">Reference proteome</keyword>
<dbReference type="InterPro" id="IPR029045">
    <property type="entry name" value="ClpP/crotonase-like_dom_sf"/>
</dbReference>
<feature type="compositionally biased region" description="Pro residues" evidence="1">
    <location>
        <begin position="190"/>
        <end position="203"/>
    </location>
</feature>
<comment type="caution">
    <text evidence="4">The sequence shown here is derived from an EMBL/GenBank/DDBJ whole genome shotgun (WGS) entry which is preliminary data.</text>
</comment>
<dbReference type="Proteomes" id="UP001165363">
    <property type="component" value="Unassembled WGS sequence"/>
</dbReference>
<keyword evidence="2" id="KW-0732">Signal</keyword>
<feature type="signal peptide" evidence="2">
    <location>
        <begin position="1"/>
        <end position="19"/>
    </location>
</feature>